<dbReference type="InterPro" id="IPR041685">
    <property type="entry name" value="AAA_GajA/Old/RecF-like"/>
</dbReference>
<evidence type="ECO:0000256" key="1">
    <source>
        <dbReference type="SAM" id="MobiDB-lite"/>
    </source>
</evidence>
<feature type="region of interest" description="Disordered" evidence="1">
    <location>
        <begin position="139"/>
        <end position="171"/>
    </location>
</feature>
<accession>A0A4U6BND1</accession>
<protein>
    <recommendedName>
        <fullName evidence="2">Endonuclease GajA/Old nuclease/RecF-like AAA domain-containing protein</fullName>
    </recommendedName>
</protein>
<sequence length="607" mass="68226">MKLTDFRILNFRSIKDSGWCSFSADGTTVLIGQNESGKTSILAALEKSFNGINLEDDDVRAGEPLPRVIIRLITSFNELENSFSNSPKEQLDALEKYLTKTKGRLEFSKSWVRSTTNKDQRYEDIDSIEDPLLAEMLNKNWPASKPVPRKEKPEEEEEEKTSDEEGDDSGKIIQLTAELVANAVYTEAPLTVLFDEKTGLLPNSIDVVVKDGSYTLSGEGETAAENYLEIAGINLQELIDGDARARESILHRGNQKVTSDFTTFWSQTIGKKDRLLLKCDLRFYGQDASGKSGKPYLVFWISDGQNHLYPKQRSSGVRWFVSFYLQLKSSDEYSSGTLFLLDEPGANLHAKAQDDVLKLINRLSDKKQIMYSTHSAHMIEYDKLYRVLAVQREGDLDDTPTVIIHAHRIGGASRDTLSPVLTAMGADFSQQTVIKKHNNVILEEMSGFYYLKAFWKLLSEEKEAHFIAATGANNVESLANMFVGWGLDFIVAVDDDPTGRAVYNSIKRHMFADDESLAQSKLLKIGGKGIEDILDISDFKSIVLNDTTLSYKCENSQYVKDAQKSKTMLAYQFWIKVSDGTLKLKKLSPQSQEKITKLVEEISSRLL</sequence>
<evidence type="ECO:0000313" key="3">
    <source>
        <dbReference type="EMBL" id="TKT71886.1"/>
    </source>
</evidence>
<keyword evidence="4" id="KW-1185">Reference proteome</keyword>
<comment type="caution">
    <text evidence="3">The sequence shown here is derived from an EMBL/GenBank/DDBJ whole genome shotgun (WGS) entry which is preliminary data.</text>
</comment>
<dbReference type="Pfam" id="PF13175">
    <property type="entry name" value="AAA_15"/>
    <property type="match status" value="1"/>
</dbReference>
<gene>
    <name evidence="3" type="ORF">YH63_010910</name>
</gene>
<dbReference type="Proteomes" id="UP000034832">
    <property type="component" value="Unassembled WGS sequence"/>
</dbReference>
<dbReference type="SUPFAM" id="SSF52540">
    <property type="entry name" value="P-loop containing nucleoside triphosphate hydrolases"/>
    <property type="match status" value="1"/>
</dbReference>
<dbReference type="RefSeq" id="WP_046827588.1">
    <property type="nucleotide sequence ID" value="NZ_LBIA02000001.1"/>
</dbReference>
<dbReference type="InterPro" id="IPR027417">
    <property type="entry name" value="P-loop_NTPase"/>
</dbReference>
<dbReference type="AlphaFoldDB" id="A0A4U6BND1"/>
<proteinExistence type="predicted"/>
<dbReference type="CDD" id="cd00267">
    <property type="entry name" value="ABC_ATPase"/>
    <property type="match status" value="1"/>
</dbReference>
<dbReference type="Gene3D" id="3.40.50.300">
    <property type="entry name" value="P-loop containing nucleotide triphosphate hydrolases"/>
    <property type="match status" value="2"/>
</dbReference>
<feature type="compositionally biased region" description="Acidic residues" evidence="1">
    <location>
        <begin position="154"/>
        <end position="167"/>
    </location>
</feature>
<dbReference type="EMBL" id="LBIA02000001">
    <property type="protein sequence ID" value="TKT71886.1"/>
    <property type="molecule type" value="Genomic_DNA"/>
</dbReference>
<dbReference type="OrthoDB" id="3322489at2"/>
<dbReference type="PANTHER" id="PTHR43581:SF4">
    <property type="entry name" value="ATP_GTP PHOSPHATASE"/>
    <property type="match status" value="1"/>
</dbReference>
<evidence type="ECO:0000259" key="2">
    <source>
        <dbReference type="Pfam" id="PF13175"/>
    </source>
</evidence>
<feature type="domain" description="Endonuclease GajA/Old nuclease/RecF-like AAA" evidence="2">
    <location>
        <begin position="1"/>
        <end position="379"/>
    </location>
</feature>
<evidence type="ECO:0000313" key="4">
    <source>
        <dbReference type="Proteomes" id="UP000034832"/>
    </source>
</evidence>
<dbReference type="PANTHER" id="PTHR43581">
    <property type="entry name" value="ATP/GTP PHOSPHATASE"/>
    <property type="match status" value="1"/>
</dbReference>
<name>A0A4U6BND1_9BRAD</name>
<dbReference type="InterPro" id="IPR051396">
    <property type="entry name" value="Bact_Antivir_Def_Nuclease"/>
</dbReference>
<reference evidence="3" key="1">
    <citation type="submission" date="2019-04" db="EMBL/GenBank/DDBJ databases">
        <title>Whole genome sequencing of cave bacteria.</title>
        <authorList>
            <person name="Gan H.M."/>
            <person name="Barton H."/>
            <person name="Savka M.A."/>
        </authorList>
    </citation>
    <scope>NUCLEOTIDE SEQUENCE [LARGE SCALE GENOMIC DNA]</scope>
    <source>
        <strain evidence="3">LC387</strain>
    </source>
</reference>
<organism evidence="3 4">
    <name type="scientific">Afipia massiliensis</name>
    <dbReference type="NCBI Taxonomy" id="211460"/>
    <lineage>
        <taxon>Bacteria</taxon>
        <taxon>Pseudomonadati</taxon>
        <taxon>Pseudomonadota</taxon>
        <taxon>Alphaproteobacteria</taxon>
        <taxon>Hyphomicrobiales</taxon>
        <taxon>Nitrobacteraceae</taxon>
        <taxon>Afipia</taxon>
    </lineage>
</organism>
<dbReference type="STRING" id="211460.YH63_08080"/>